<dbReference type="AlphaFoldDB" id="A0A392RLE8"/>
<comment type="caution">
    <text evidence="2">The sequence shown here is derived from an EMBL/GenBank/DDBJ whole genome shotgun (WGS) entry which is preliminary data.</text>
</comment>
<evidence type="ECO:0000256" key="1">
    <source>
        <dbReference type="SAM" id="MobiDB-lite"/>
    </source>
</evidence>
<reference evidence="2 3" key="1">
    <citation type="journal article" date="2018" name="Front. Plant Sci.">
        <title>Red Clover (Trifolium pratense) and Zigzag Clover (T. medium) - A Picture of Genomic Similarities and Differences.</title>
        <authorList>
            <person name="Dluhosova J."/>
            <person name="Istvanek J."/>
            <person name="Nedelnik J."/>
            <person name="Repkova J."/>
        </authorList>
    </citation>
    <scope>NUCLEOTIDE SEQUENCE [LARGE SCALE GENOMIC DNA]</scope>
    <source>
        <strain evidence="3">cv. 10/8</strain>
        <tissue evidence="2">Leaf</tissue>
    </source>
</reference>
<feature type="region of interest" description="Disordered" evidence="1">
    <location>
        <begin position="38"/>
        <end position="80"/>
    </location>
</feature>
<dbReference type="Proteomes" id="UP000265520">
    <property type="component" value="Unassembled WGS sequence"/>
</dbReference>
<accession>A0A392RLE8</accession>
<feature type="non-terminal residue" evidence="2">
    <location>
        <position position="80"/>
    </location>
</feature>
<evidence type="ECO:0000313" key="3">
    <source>
        <dbReference type="Proteomes" id="UP000265520"/>
    </source>
</evidence>
<keyword evidence="3" id="KW-1185">Reference proteome</keyword>
<protein>
    <submittedName>
        <fullName evidence="2">Retrovirus-related pol polyprotein from transposon TNT 1-94</fullName>
    </submittedName>
</protein>
<organism evidence="2 3">
    <name type="scientific">Trifolium medium</name>
    <dbReference type="NCBI Taxonomy" id="97028"/>
    <lineage>
        <taxon>Eukaryota</taxon>
        <taxon>Viridiplantae</taxon>
        <taxon>Streptophyta</taxon>
        <taxon>Embryophyta</taxon>
        <taxon>Tracheophyta</taxon>
        <taxon>Spermatophyta</taxon>
        <taxon>Magnoliopsida</taxon>
        <taxon>eudicotyledons</taxon>
        <taxon>Gunneridae</taxon>
        <taxon>Pentapetalae</taxon>
        <taxon>rosids</taxon>
        <taxon>fabids</taxon>
        <taxon>Fabales</taxon>
        <taxon>Fabaceae</taxon>
        <taxon>Papilionoideae</taxon>
        <taxon>50 kb inversion clade</taxon>
        <taxon>NPAAA clade</taxon>
        <taxon>Hologalegina</taxon>
        <taxon>IRL clade</taxon>
        <taxon>Trifolieae</taxon>
        <taxon>Trifolium</taxon>
    </lineage>
</organism>
<name>A0A392RLE8_9FABA</name>
<evidence type="ECO:0000313" key="2">
    <source>
        <dbReference type="EMBL" id="MCI37022.1"/>
    </source>
</evidence>
<feature type="compositionally biased region" description="Polar residues" evidence="1">
    <location>
        <begin position="38"/>
        <end position="54"/>
    </location>
</feature>
<sequence length="80" mass="8980">MMIYSRFESPTVDEVEALLLLQEAQFEKCRKELTNPSVSANVAKVDTNSNNPNVDSEDQESGTEHYYVTANRGRGRGKGR</sequence>
<proteinExistence type="predicted"/>
<dbReference type="EMBL" id="LXQA010239958">
    <property type="protein sequence ID" value="MCI37022.1"/>
    <property type="molecule type" value="Genomic_DNA"/>
</dbReference>